<organism evidence="1 2">
    <name type="scientific">Alternaria alternata</name>
    <name type="common">Alternaria rot fungus</name>
    <name type="synonym">Torula alternata</name>
    <dbReference type="NCBI Taxonomy" id="5599"/>
    <lineage>
        <taxon>Eukaryota</taxon>
        <taxon>Fungi</taxon>
        <taxon>Dikarya</taxon>
        <taxon>Ascomycota</taxon>
        <taxon>Pezizomycotina</taxon>
        <taxon>Dothideomycetes</taxon>
        <taxon>Pleosporomycetidae</taxon>
        <taxon>Pleosporales</taxon>
        <taxon>Pleosporineae</taxon>
        <taxon>Pleosporaceae</taxon>
        <taxon>Alternaria</taxon>
        <taxon>Alternaria sect. Alternaria</taxon>
        <taxon>Alternaria alternata complex</taxon>
    </lineage>
</organism>
<dbReference type="AlphaFoldDB" id="A0A4V1WSU4"/>
<sequence length="205" mass="23532">MCATQLYHALRESQLLSEEWKDVQTLWSMQGNSTYFIGEPPKDFEGHWKNFLLSIGASATNWASGKRNTKIKETKANVRQMKFKGPVSSWMASRIATEGDQRAMTAETIEKAIEEGERHHSSLASVAPTIRRQTHVIQKLATALQAEAPEITFDYFTMHDLCWELMERMKEQFRPIIAERLGKQWEAQKSELPFVVGFVFLYNSG</sequence>
<dbReference type="PANTHER" id="PTHR38795">
    <property type="entry name" value="DUF6604 DOMAIN-CONTAINING PROTEIN"/>
    <property type="match status" value="1"/>
</dbReference>
<dbReference type="Proteomes" id="UP000291422">
    <property type="component" value="Unassembled WGS sequence"/>
</dbReference>
<proteinExistence type="predicted"/>
<dbReference type="PANTHER" id="PTHR38795:SF1">
    <property type="entry name" value="DUF6604 DOMAIN-CONTAINING PROTEIN"/>
    <property type="match status" value="1"/>
</dbReference>
<accession>A0A4V1WSU4</accession>
<dbReference type="EMBL" id="PDXD01000003">
    <property type="protein sequence ID" value="RYN81112.1"/>
    <property type="molecule type" value="Genomic_DNA"/>
</dbReference>
<evidence type="ECO:0000313" key="2">
    <source>
        <dbReference type="Proteomes" id="UP000291422"/>
    </source>
</evidence>
<comment type="caution">
    <text evidence="1">The sequence shown here is derived from an EMBL/GenBank/DDBJ whole genome shotgun (WGS) entry which is preliminary data.</text>
</comment>
<evidence type="ECO:0000313" key="1">
    <source>
        <dbReference type="EMBL" id="RYN81112.1"/>
    </source>
</evidence>
<protein>
    <submittedName>
        <fullName evidence="1">Uncharacterized protein</fullName>
    </submittedName>
</protein>
<gene>
    <name evidence="1" type="ORF">AA0117_g2819</name>
</gene>
<reference evidence="2" key="1">
    <citation type="journal article" date="2019" name="bioRxiv">
        <title>Genomics, evolutionary history and diagnostics of the Alternaria alternata species group including apple and Asian pear pathotypes.</title>
        <authorList>
            <person name="Armitage A.D."/>
            <person name="Cockerton H.M."/>
            <person name="Sreenivasaprasad S."/>
            <person name="Woodhall J.W."/>
            <person name="Lane C.R."/>
            <person name="Harrison R.J."/>
            <person name="Clarkson J.P."/>
        </authorList>
    </citation>
    <scope>NUCLEOTIDE SEQUENCE [LARGE SCALE GENOMIC DNA]</scope>
    <source>
        <strain evidence="2">FERA 1177</strain>
    </source>
</reference>
<name>A0A4V1WSU4_ALTAL</name>